<proteinExistence type="predicted"/>
<sequence length="420" mass="46819">MRLSKAGQLLLYVLPAACRVLPTLLTQYGGTNNTTLVEADGALPSVNDSPAFNLSLPQLLFTDSAPPTGSSPDLHVRKIPTHDLNAVEKQGHNNDLQSQSTHPTNENIAPEIDDVIAYATPAKRDFKHNDPLWHKAVCTGERLTQASMRDKDTAAKHVQPIGSDFDGTMEDDLKTWGYEDLSWADASCDLSYVAAELMSLGINADWSDRTPDGQNICYSVAHYYKSPEEPFGVRTYIVNNKLYVVIGTGAYCQVAVNARDGLVTIVNVKSALKAAIEHWGITQPDTADLPKLRKISDIAWGFWNRAHSHGRDLKNIKYILVHNVVNVETQELLELAIQTYWVPPGQERHEEIPTWPGVDFYMWSEEGKATLGSPNGLVAGHFLAQHKTQLGGNKYVYKVTVWVDDEFYTQMLFWIKNVNE</sequence>
<gene>
    <name evidence="2" type="ORF">B5807_08845</name>
</gene>
<feature type="chain" id="PRO_5013208994" evidence="1">
    <location>
        <begin position="19"/>
        <end position="420"/>
    </location>
</feature>
<accession>A0A1Y2LT02</accession>
<evidence type="ECO:0000313" key="3">
    <source>
        <dbReference type="Proteomes" id="UP000193240"/>
    </source>
</evidence>
<keyword evidence="1" id="KW-0732">Signal</keyword>
<evidence type="ECO:0000256" key="1">
    <source>
        <dbReference type="SAM" id="SignalP"/>
    </source>
</evidence>
<dbReference type="Proteomes" id="UP000193240">
    <property type="component" value="Unassembled WGS sequence"/>
</dbReference>
<organism evidence="2 3">
    <name type="scientific">Epicoccum nigrum</name>
    <name type="common">Soil fungus</name>
    <name type="synonym">Epicoccum purpurascens</name>
    <dbReference type="NCBI Taxonomy" id="105696"/>
    <lineage>
        <taxon>Eukaryota</taxon>
        <taxon>Fungi</taxon>
        <taxon>Dikarya</taxon>
        <taxon>Ascomycota</taxon>
        <taxon>Pezizomycotina</taxon>
        <taxon>Dothideomycetes</taxon>
        <taxon>Pleosporomycetidae</taxon>
        <taxon>Pleosporales</taxon>
        <taxon>Pleosporineae</taxon>
        <taxon>Didymellaceae</taxon>
        <taxon>Epicoccum</taxon>
    </lineage>
</organism>
<dbReference type="EMBL" id="KZ107850">
    <property type="protein sequence ID" value="OSS46702.1"/>
    <property type="molecule type" value="Genomic_DNA"/>
</dbReference>
<feature type="signal peptide" evidence="1">
    <location>
        <begin position="1"/>
        <end position="18"/>
    </location>
</feature>
<keyword evidence="3" id="KW-1185">Reference proteome</keyword>
<dbReference type="InParanoid" id="A0A1Y2LT02"/>
<evidence type="ECO:0000313" key="2">
    <source>
        <dbReference type="EMBL" id="OSS46702.1"/>
    </source>
</evidence>
<dbReference type="OMA" id="FAWAFWN"/>
<dbReference type="AlphaFoldDB" id="A0A1Y2LT02"/>
<name>A0A1Y2LT02_EPING</name>
<protein>
    <submittedName>
        <fullName evidence="2">Uncharacterized protein</fullName>
    </submittedName>
</protein>
<reference evidence="2 3" key="1">
    <citation type="journal article" date="2017" name="Genome Announc.">
        <title>Genome sequence of the saprophytic ascomycete Epicoccum nigrum ICMP 19927 strain isolated from New Zealand.</title>
        <authorList>
            <person name="Fokin M."/>
            <person name="Fleetwood D."/>
            <person name="Weir B.S."/>
            <person name="Villas-Boas S.G."/>
        </authorList>
    </citation>
    <scope>NUCLEOTIDE SEQUENCE [LARGE SCALE GENOMIC DNA]</scope>
    <source>
        <strain evidence="2 3">ICMP 19927</strain>
    </source>
</reference>